<gene>
    <name evidence="4" type="ORF">GCM10008018_31050</name>
</gene>
<accession>A0ABQ1EQR6</accession>
<reference evidence="5" key="1">
    <citation type="journal article" date="2019" name="Int. J. Syst. Evol. Microbiol.">
        <title>The Global Catalogue of Microorganisms (GCM) 10K type strain sequencing project: providing services to taxonomists for standard genome sequencing and annotation.</title>
        <authorList>
            <consortium name="The Broad Institute Genomics Platform"/>
            <consortium name="The Broad Institute Genome Sequencing Center for Infectious Disease"/>
            <person name="Wu L."/>
            <person name="Ma J."/>
        </authorList>
    </citation>
    <scope>NUCLEOTIDE SEQUENCE [LARGE SCALE GENOMIC DNA]</scope>
    <source>
        <strain evidence="5">CGMCC 1.15043</strain>
    </source>
</reference>
<evidence type="ECO:0000313" key="4">
    <source>
        <dbReference type="EMBL" id="GFZ82901.1"/>
    </source>
</evidence>
<dbReference type="Gene3D" id="3.90.1150.10">
    <property type="entry name" value="Aspartate Aminotransferase, domain 1"/>
    <property type="match status" value="1"/>
</dbReference>
<evidence type="ECO:0000256" key="2">
    <source>
        <dbReference type="ARBA" id="ARBA00022898"/>
    </source>
</evidence>
<evidence type="ECO:0000313" key="5">
    <source>
        <dbReference type="Proteomes" id="UP000615455"/>
    </source>
</evidence>
<proteinExistence type="inferred from homology"/>
<evidence type="ECO:0008006" key="6">
    <source>
        <dbReference type="Google" id="ProtNLM"/>
    </source>
</evidence>
<name>A0ABQ1EQR6_9BACL</name>
<sequence>MSVKEKRKSLYTAVATDEYDARHHGAINYPLYQNSLFAFKTHEAFDRAMADAGSQYHIYSRGNNPTVRHLEEKMAEYEGGESAKCFASGMAAISAAVMSIVAQGDHIVCVNQAYGPTREFLGSYLRRFGIETTFVYGSLSENWRNAVRPNTKLFYLESPTTMMFELQDIPACTELAKQIGAVTIIDSTWATPCFQQPLNMGVDLVIHSISKYLSGHSDCIGGVVIGSNRWMDRLSRTEYMLFGGVMTAHTAAAVIKGLRTLPLRMERHESSGLRVAMHLCNQPFVTRVNHPGLPFHPQHDLARHQLTGYSSIFSFESNEPPERLKEFANRLRLFKIGVSWGGYESLITVNRIHPDQSSEEKVVVRVYVGLEDPDDLIQDIDAAWASLN</sequence>
<organism evidence="4 5">
    <name type="scientific">Paenibacillus marchantiophytorum</name>
    <dbReference type="NCBI Taxonomy" id="1619310"/>
    <lineage>
        <taxon>Bacteria</taxon>
        <taxon>Bacillati</taxon>
        <taxon>Bacillota</taxon>
        <taxon>Bacilli</taxon>
        <taxon>Bacillales</taxon>
        <taxon>Paenibacillaceae</taxon>
        <taxon>Paenibacillus</taxon>
    </lineage>
</organism>
<dbReference type="PANTHER" id="PTHR11808:SF80">
    <property type="entry name" value="CYSTATHIONINE GAMMA-LYASE"/>
    <property type="match status" value="1"/>
</dbReference>
<dbReference type="Proteomes" id="UP000615455">
    <property type="component" value="Unassembled WGS sequence"/>
</dbReference>
<evidence type="ECO:0000256" key="3">
    <source>
        <dbReference type="RuleBase" id="RU362118"/>
    </source>
</evidence>
<dbReference type="SUPFAM" id="SSF53383">
    <property type="entry name" value="PLP-dependent transferases"/>
    <property type="match status" value="1"/>
</dbReference>
<dbReference type="Gene3D" id="3.40.640.10">
    <property type="entry name" value="Type I PLP-dependent aspartate aminotransferase-like (Major domain)"/>
    <property type="match status" value="1"/>
</dbReference>
<dbReference type="Pfam" id="PF01053">
    <property type="entry name" value="Cys_Met_Meta_PP"/>
    <property type="match status" value="1"/>
</dbReference>
<dbReference type="PANTHER" id="PTHR11808">
    <property type="entry name" value="TRANS-SULFURATION ENZYME FAMILY MEMBER"/>
    <property type="match status" value="1"/>
</dbReference>
<protein>
    <recommendedName>
        <fullName evidence="6">PLP-dependent transferase</fullName>
    </recommendedName>
</protein>
<dbReference type="PIRSF" id="PIRSF001434">
    <property type="entry name" value="CGS"/>
    <property type="match status" value="1"/>
</dbReference>
<dbReference type="CDD" id="cd00614">
    <property type="entry name" value="CGS_like"/>
    <property type="match status" value="1"/>
</dbReference>
<dbReference type="InterPro" id="IPR015424">
    <property type="entry name" value="PyrdxlP-dep_Trfase"/>
</dbReference>
<dbReference type="InterPro" id="IPR015421">
    <property type="entry name" value="PyrdxlP-dep_Trfase_major"/>
</dbReference>
<keyword evidence="5" id="KW-1185">Reference proteome</keyword>
<evidence type="ECO:0000256" key="1">
    <source>
        <dbReference type="ARBA" id="ARBA00001933"/>
    </source>
</evidence>
<dbReference type="RefSeq" id="WP_189012762.1">
    <property type="nucleotide sequence ID" value="NZ_BMHE01000014.1"/>
</dbReference>
<comment type="similarity">
    <text evidence="3">Belongs to the trans-sulfuration enzymes family.</text>
</comment>
<comment type="cofactor">
    <cofactor evidence="1 3">
        <name>pyridoxal 5'-phosphate</name>
        <dbReference type="ChEBI" id="CHEBI:597326"/>
    </cofactor>
</comment>
<dbReference type="EMBL" id="BMHE01000014">
    <property type="protein sequence ID" value="GFZ82901.1"/>
    <property type="molecule type" value="Genomic_DNA"/>
</dbReference>
<dbReference type="InterPro" id="IPR015422">
    <property type="entry name" value="PyrdxlP-dep_Trfase_small"/>
</dbReference>
<keyword evidence="2 3" id="KW-0663">Pyridoxal phosphate</keyword>
<dbReference type="InterPro" id="IPR000277">
    <property type="entry name" value="Cys/Met-Metab_PyrdxlP-dep_enz"/>
</dbReference>
<comment type="caution">
    <text evidence="4">The sequence shown here is derived from an EMBL/GenBank/DDBJ whole genome shotgun (WGS) entry which is preliminary data.</text>
</comment>